<dbReference type="GO" id="GO:0046983">
    <property type="term" value="F:protein dimerization activity"/>
    <property type="evidence" value="ECO:0007669"/>
    <property type="project" value="InterPro"/>
</dbReference>
<feature type="domain" description="HAT C-terminal dimerisation" evidence="2">
    <location>
        <begin position="2"/>
        <end position="43"/>
    </location>
</feature>
<evidence type="ECO:0000259" key="2">
    <source>
        <dbReference type="Pfam" id="PF05699"/>
    </source>
</evidence>
<feature type="region of interest" description="Disordered" evidence="1">
    <location>
        <begin position="59"/>
        <end position="102"/>
    </location>
</feature>
<accession>A0A225V247</accession>
<dbReference type="InterPro" id="IPR008906">
    <property type="entry name" value="HATC_C_dom"/>
</dbReference>
<dbReference type="EMBL" id="NBNE01009030">
    <property type="protein sequence ID" value="OWY98826.1"/>
    <property type="molecule type" value="Genomic_DNA"/>
</dbReference>
<feature type="compositionally biased region" description="Basic and acidic residues" evidence="1">
    <location>
        <begin position="88"/>
        <end position="102"/>
    </location>
</feature>
<dbReference type="Proteomes" id="UP000198211">
    <property type="component" value="Unassembled WGS sequence"/>
</dbReference>
<sequence>MVIYTIPTSSAASERSWSIHGFIHSKLRNRLKSKRVEKLFYIYCNVGNKDSKAYILYKTAHESEGEDDEDEDDGEGDESTDGESEESSDSRFDESEEQKFEC</sequence>
<dbReference type="OrthoDB" id="2017576at2759"/>
<evidence type="ECO:0000256" key="1">
    <source>
        <dbReference type="SAM" id="MobiDB-lite"/>
    </source>
</evidence>
<dbReference type="InterPro" id="IPR012337">
    <property type="entry name" value="RNaseH-like_sf"/>
</dbReference>
<reference evidence="4" key="1">
    <citation type="submission" date="2017-03" db="EMBL/GenBank/DDBJ databases">
        <title>Phytopthora megakarya and P. palmivora, two closely related causual agents of cacao black pod achieved similar genome size and gene model numbers by different mechanisms.</title>
        <authorList>
            <person name="Ali S."/>
            <person name="Shao J."/>
            <person name="Larry D.J."/>
            <person name="Kronmiller B."/>
            <person name="Shen D."/>
            <person name="Strem M.D."/>
            <person name="Melnick R.L."/>
            <person name="Guiltinan M.J."/>
            <person name="Tyler B.M."/>
            <person name="Meinhardt L.W."/>
            <person name="Bailey B.A."/>
        </authorList>
    </citation>
    <scope>NUCLEOTIDE SEQUENCE [LARGE SCALE GENOMIC DNA]</scope>
    <source>
        <strain evidence="4">zdho120</strain>
    </source>
</reference>
<name>A0A225V247_9STRA</name>
<protein>
    <recommendedName>
        <fullName evidence="2">HAT C-terminal dimerisation domain-containing protein</fullName>
    </recommendedName>
</protein>
<keyword evidence="4" id="KW-1185">Reference proteome</keyword>
<dbReference type="Pfam" id="PF05699">
    <property type="entry name" value="Dimer_Tnp_hAT"/>
    <property type="match status" value="1"/>
</dbReference>
<dbReference type="AlphaFoldDB" id="A0A225V247"/>
<feature type="compositionally biased region" description="Acidic residues" evidence="1">
    <location>
        <begin position="64"/>
        <end position="87"/>
    </location>
</feature>
<proteinExistence type="predicted"/>
<organism evidence="3 4">
    <name type="scientific">Phytophthora megakarya</name>
    <dbReference type="NCBI Taxonomy" id="4795"/>
    <lineage>
        <taxon>Eukaryota</taxon>
        <taxon>Sar</taxon>
        <taxon>Stramenopiles</taxon>
        <taxon>Oomycota</taxon>
        <taxon>Peronosporomycetes</taxon>
        <taxon>Peronosporales</taxon>
        <taxon>Peronosporaceae</taxon>
        <taxon>Phytophthora</taxon>
    </lineage>
</organism>
<evidence type="ECO:0000313" key="3">
    <source>
        <dbReference type="EMBL" id="OWY98826.1"/>
    </source>
</evidence>
<dbReference type="SUPFAM" id="SSF53098">
    <property type="entry name" value="Ribonuclease H-like"/>
    <property type="match status" value="1"/>
</dbReference>
<evidence type="ECO:0000313" key="4">
    <source>
        <dbReference type="Proteomes" id="UP000198211"/>
    </source>
</evidence>
<comment type="caution">
    <text evidence="3">The sequence shown here is derived from an EMBL/GenBank/DDBJ whole genome shotgun (WGS) entry which is preliminary data.</text>
</comment>
<gene>
    <name evidence="3" type="ORF">PHMEG_00030303</name>
</gene>